<gene>
    <name evidence="1" type="ORF">VP01_1080g13</name>
</gene>
<dbReference type="VEuPathDB" id="FungiDB:VP01_1080g13"/>
<evidence type="ECO:0000313" key="2">
    <source>
        <dbReference type="Proteomes" id="UP000037035"/>
    </source>
</evidence>
<sequence>MEGFPTQFIKGGFSMVLTWYNKFFNCQAHQKWRNEGAEFSKNNKGHSKLHITLFLNYSSIATRYHTFFLLTQHLETKKNGFSHYSNLMCSSFNFLFEKKNSFINLGCHKNQFWQNKFWVYLDAVLKKSNFSSSYSSLQKKLAQLPAVDMQNLPGSFCCYSNHSPKVIQPSFDAQSLCRLHSDCAKRYTYANMWSLDGSLAGACCMSNAGKHEYLMLYHLWEKFIQAWSRLVQLDKFLHWYFDKWKSSWKNTDDKSGNIKISFKPLPCGSLVDLDSATDFFCTSMLHLIEDLTFFFASLFGLDIVKTCTANASSCTGGSLMKHDVEIIYIYMCMCILKKSANIIRDQPMYI</sequence>
<keyword evidence="2" id="KW-1185">Reference proteome</keyword>
<dbReference type="EMBL" id="LAVV01000899">
    <property type="protein sequence ID" value="KNZ63959.1"/>
    <property type="molecule type" value="Genomic_DNA"/>
</dbReference>
<reference evidence="1 2" key="1">
    <citation type="submission" date="2015-08" db="EMBL/GenBank/DDBJ databases">
        <title>Next Generation Sequencing and Analysis of the Genome of Puccinia sorghi L Schw, the Causal Agent of Maize Common Rust.</title>
        <authorList>
            <person name="Rochi L."/>
            <person name="Burguener G."/>
            <person name="Darino M."/>
            <person name="Turjanski A."/>
            <person name="Kreff E."/>
            <person name="Dieguez M.J."/>
            <person name="Sacco F."/>
        </authorList>
    </citation>
    <scope>NUCLEOTIDE SEQUENCE [LARGE SCALE GENOMIC DNA]</scope>
    <source>
        <strain evidence="1 2">RO10H11247</strain>
    </source>
</reference>
<protein>
    <submittedName>
        <fullName evidence="1">Uncharacterized protein</fullName>
    </submittedName>
</protein>
<name>A0A0L6VTC9_9BASI</name>
<dbReference type="Proteomes" id="UP000037035">
    <property type="component" value="Unassembled WGS sequence"/>
</dbReference>
<comment type="caution">
    <text evidence="1">The sequence shown here is derived from an EMBL/GenBank/DDBJ whole genome shotgun (WGS) entry which is preliminary data.</text>
</comment>
<organism evidence="1 2">
    <name type="scientific">Puccinia sorghi</name>
    <dbReference type="NCBI Taxonomy" id="27349"/>
    <lineage>
        <taxon>Eukaryota</taxon>
        <taxon>Fungi</taxon>
        <taxon>Dikarya</taxon>
        <taxon>Basidiomycota</taxon>
        <taxon>Pucciniomycotina</taxon>
        <taxon>Pucciniomycetes</taxon>
        <taxon>Pucciniales</taxon>
        <taxon>Pucciniaceae</taxon>
        <taxon>Puccinia</taxon>
    </lineage>
</organism>
<dbReference type="AlphaFoldDB" id="A0A0L6VTC9"/>
<accession>A0A0L6VTC9</accession>
<proteinExistence type="predicted"/>
<evidence type="ECO:0000313" key="1">
    <source>
        <dbReference type="EMBL" id="KNZ63959.1"/>
    </source>
</evidence>